<dbReference type="AlphaFoldDB" id="A0A6A4VUV3"/>
<dbReference type="PANTHER" id="PTHR18763">
    <property type="entry name" value="WD-REPEAT PROTEIN 18"/>
    <property type="match status" value="1"/>
</dbReference>
<dbReference type="InterPro" id="IPR015943">
    <property type="entry name" value="WD40/YVTN_repeat-like_dom_sf"/>
</dbReference>
<dbReference type="Proteomes" id="UP000440578">
    <property type="component" value="Unassembled WGS sequence"/>
</dbReference>
<feature type="region of interest" description="Disordered" evidence="4">
    <location>
        <begin position="257"/>
        <end position="277"/>
    </location>
</feature>
<dbReference type="OrthoDB" id="756370at2759"/>
<keyword evidence="1 3" id="KW-0853">WD repeat</keyword>
<dbReference type="PROSITE" id="PS50082">
    <property type="entry name" value="WD_REPEATS_2"/>
    <property type="match status" value="1"/>
</dbReference>
<dbReference type="PANTHER" id="PTHR18763:SF0">
    <property type="entry name" value="WD REPEAT-CONTAINING PROTEIN 18"/>
    <property type="match status" value="1"/>
</dbReference>
<dbReference type="InterPro" id="IPR001680">
    <property type="entry name" value="WD40_rpt"/>
</dbReference>
<organism evidence="5 6">
    <name type="scientific">Amphibalanus amphitrite</name>
    <name type="common">Striped barnacle</name>
    <name type="synonym">Balanus amphitrite</name>
    <dbReference type="NCBI Taxonomy" id="1232801"/>
    <lineage>
        <taxon>Eukaryota</taxon>
        <taxon>Metazoa</taxon>
        <taxon>Ecdysozoa</taxon>
        <taxon>Arthropoda</taxon>
        <taxon>Crustacea</taxon>
        <taxon>Multicrustacea</taxon>
        <taxon>Cirripedia</taxon>
        <taxon>Thoracica</taxon>
        <taxon>Thoracicalcarea</taxon>
        <taxon>Balanomorpha</taxon>
        <taxon>Balanoidea</taxon>
        <taxon>Balanidae</taxon>
        <taxon>Amphibalaninae</taxon>
        <taxon>Amphibalanus</taxon>
    </lineage>
</organism>
<dbReference type="GO" id="GO:0006364">
    <property type="term" value="P:rRNA processing"/>
    <property type="evidence" value="ECO:0007669"/>
    <property type="project" value="TreeGrafter"/>
</dbReference>
<feature type="compositionally biased region" description="Acidic residues" evidence="4">
    <location>
        <begin position="261"/>
        <end position="270"/>
    </location>
</feature>
<keyword evidence="6" id="KW-1185">Reference proteome</keyword>
<dbReference type="SMART" id="SM00320">
    <property type="entry name" value="WD40"/>
    <property type="match status" value="2"/>
</dbReference>
<feature type="region of interest" description="Disordered" evidence="4">
    <location>
        <begin position="205"/>
        <end position="241"/>
    </location>
</feature>
<reference evidence="5 6" key="1">
    <citation type="submission" date="2019-07" db="EMBL/GenBank/DDBJ databases">
        <title>Draft genome assembly of a fouling barnacle, Amphibalanus amphitrite (Darwin, 1854): The first reference genome for Thecostraca.</title>
        <authorList>
            <person name="Kim W."/>
        </authorList>
    </citation>
    <scope>NUCLEOTIDE SEQUENCE [LARGE SCALE GENOMIC DNA]</scope>
    <source>
        <strain evidence="5">SNU_AA5</strain>
        <tissue evidence="5">Soma without cirri and trophi</tissue>
    </source>
</reference>
<dbReference type="InterPro" id="IPR036322">
    <property type="entry name" value="WD40_repeat_dom_sf"/>
</dbReference>
<name>A0A6A4VUV3_AMPAM</name>
<dbReference type="SUPFAM" id="SSF50978">
    <property type="entry name" value="WD40 repeat-like"/>
    <property type="match status" value="1"/>
</dbReference>
<comment type="caution">
    <text evidence="5">The sequence shown here is derived from an EMBL/GenBank/DDBJ whole genome shotgun (WGS) entry which is preliminary data.</text>
</comment>
<dbReference type="Pfam" id="PF00400">
    <property type="entry name" value="WD40"/>
    <property type="match status" value="2"/>
</dbReference>
<gene>
    <name evidence="5" type="primary">wdr18</name>
    <name evidence="5" type="ORF">FJT64_007312</name>
</gene>
<evidence type="ECO:0000313" key="5">
    <source>
        <dbReference type="EMBL" id="KAF0295180.1"/>
    </source>
</evidence>
<protein>
    <submittedName>
        <fullName evidence="5">WD repeat-containing protein 18</fullName>
    </submittedName>
</protein>
<keyword evidence="2" id="KW-0677">Repeat</keyword>
<dbReference type="InterPro" id="IPR045227">
    <property type="entry name" value="WDR18/Ipi3/RID3"/>
</dbReference>
<evidence type="ECO:0000256" key="2">
    <source>
        <dbReference type="ARBA" id="ARBA00022737"/>
    </source>
</evidence>
<feature type="repeat" description="WD" evidence="3">
    <location>
        <begin position="82"/>
        <end position="113"/>
    </location>
</feature>
<proteinExistence type="predicted"/>
<dbReference type="GO" id="GO:0006261">
    <property type="term" value="P:DNA-templated DNA replication"/>
    <property type="evidence" value="ECO:0007669"/>
    <property type="project" value="TreeGrafter"/>
</dbReference>
<evidence type="ECO:0000256" key="3">
    <source>
        <dbReference type="PROSITE-ProRule" id="PRU00221"/>
    </source>
</evidence>
<accession>A0A6A4VUV3</accession>
<dbReference type="Gene3D" id="2.130.10.10">
    <property type="entry name" value="YVTN repeat-like/Quinoprotein amine dehydrogenase"/>
    <property type="match status" value="1"/>
</dbReference>
<dbReference type="EMBL" id="VIIS01001636">
    <property type="protein sequence ID" value="KAF0295180.1"/>
    <property type="molecule type" value="Genomic_DNA"/>
</dbReference>
<dbReference type="GO" id="GO:0120330">
    <property type="term" value="C:rixosome complex"/>
    <property type="evidence" value="ECO:0007669"/>
    <property type="project" value="TreeGrafter"/>
</dbReference>
<evidence type="ECO:0000256" key="4">
    <source>
        <dbReference type="SAM" id="MobiDB-lite"/>
    </source>
</evidence>
<sequence length="309" mass="33264">MTPILPMILDVLGRCHFHPPSCGRPGVQLWRLARRDAVHQRLSTPGPVTALAADPAATWLALAVAERVFVHELSSGRLLAVLSRHYQTVTALRFTDDGSHFVSAADDGLAAVWPVAGCADPESARHGQPLHVWAHHSLPITGLHVGGGGPRARVLTCSRDQTCKVYQLSSGELLLSVSFDVGLTSVALGPAETPASVCARCRSAAPSPTWRWSGGRPRCETPAPRRQPLHVGQLQRAQPDSGPLELELVLRDRPALLESPADGEDADGEGDGGRADRDDTIEQLRRQIAACEDVNASMYQFMVDKVMKV</sequence>
<dbReference type="GO" id="GO:0005656">
    <property type="term" value="C:nuclear pre-replicative complex"/>
    <property type="evidence" value="ECO:0007669"/>
    <property type="project" value="TreeGrafter"/>
</dbReference>
<dbReference type="PROSITE" id="PS50294">
    <property type="entry name" value="WD_REPEATS_REGION"/>
    <property type="match status" value="1"/>
</dbReference>
<evidence type="ECO:0000313" key="6">
    <source>
        <dbReference type="Proteomes" id="UP000440578"/>
    </source>
</evidence>
<evidence type="ECO:0000256" key="1">
    <source>
        <dbReference type="ARBA" id="ARBA00022574"/>
    </source>
</evidence>